<sequence length="243" mass="24642">MTTYDYGADAPQTGGPTTPGGTQEQAKHAARTAADEGAQLADKAKTEAQSVATDAKEQARNLVDEARSQVEEQSRGQLDNLVSTLQTFADDLERMVRGEGANAGMAQDIVTQVSEKARGISSQLRGQEPAQVLDQARDFARRRPGTFLLGALVAGVVAGRVTRGAKDAKSGTSTSSPVTSPASTDMSGFASEDPPTTPDLTTTPASPAVTSGGTAAADPLAGTGTPGEPPVYPAGGSTPGGTL</sequence>
<evidence type="ECO:0000256" key="1">
    <source>
        <dbReference type="SAM" id="MobiDB-lite"/>
    </source>
</evidence>
<name>A0A5B1M294_9ACTN</name>
<dbReference type="RefSeq" id="WP_149749673.1">
    <property type="nucleotide sequence ID" value="NZ_VUJW01000003.1"/>
</dbReference>
<feature type="compositionally biased region" description="Low complexity" evidence="1">
    <location>
        <begin position="11"/>
        <end position="23"/>
    </location>
</feature>
<organism evidence="2 3">
    <name type="scientific">Nocardioides antri</name>
    <dbReference type="NCBI Taxonomy" id="2607659"/>
    <lineage>
        <taxon>Bacteria</taxon>
        <taxon>Bacillati</taxon>
        <taxon>Actinomycetota</taxon>
        <taxon>Actinomycetes</taxon>
        <taxon>Propionibacteriales</taxon>
        <taxon>Nocardioidaceae</taxon>
        <taxon>Nocardioides</taxon>
    </lineage>
</organism>
<dbReference type="AlphaFoldDB" id="A0A5B1M294"/>
<protein>
    <recommendedName>
        <fullName evidence="4">ATP synthase F0 subunit B</fullName>
    </recommendedName>
</protein>
<feature type="region of interest" description="Disordered" evidence="1">
    <location>
        <begin position="163"/>
        <end position="243"/>
    </location>
</feature>
<evidence type="ECO:0000313" key="2">
    <source>
        <dbReference type="EMBL" id="KAA1427305.1"/>
    </source>
</evidence>
<feature type="compositionally biased region" description="Low complexity" evidence="1">
    <location>
        <begin position="170"/>
        <end position="184"/>
    </location>
</feature>
<dbReference type="EMBL" id="VUJW01000003">
    <property type="protein sequence ID" value="KAA1427305.1"/>
    <property type="molecule type" value="Genomic_DNA"/>
</dbReference>
<evidence type="ECO:0008006" key="4">
    <source>
        <dbReference type="Google" id="ProtNLM"/>
    </source>
</evidence>
<reference evidence="2 3" key="2">
    <citation type="submission" date="2019-09" db="EMBL/GenBank/DDBJ databases">
        <authorList>
            <person name="Jin C."/>
        </authorList>
    </citation>
    <scope>NUCLEOTIDE SEQUENCE [LARGE SCALE GENOMIC DNA]</scope>
    <source>
        <strain evidence="2 3">BN140041</strain>
    </source>
</reference>
<feature type="region of interest" description="Disordered" evidence="1">
    <location>
        <begin position="1"/>
        <end position="59"/>
    </location>
</feature>
<feature type="compositionally biased region" description="Low complexity" evidence="1">
    <location>
        <begin position="198"/>
        <end position="208"/>
    </location>
</feature>
<evidence type="ECO:0000313" key="3">
    <source>
        <dbReference type="Proteomes" id="UP000324351"/>
    </source>
</evidence>
<dbReference type="Proteomes" id="UP000324351">
    <property type="component" value="Unassembled WGS sequence"/>
</dbReference>
<proteinExistence type="predicted"/>
<gene>
    <name evidence="2" type="ORF">F0U47_07375</name>
</gene>
<accession>A0A5B1M294</accession>
<keyword evidence="3" id="KW-1185">Reference proteome</keyword>
<reference evidence="2 3" key="1">
    <citation type="submission" date="2019-09" db="EMBL/GenBank/DDBJ databases">
        <title>Nocardioides panacisoli sp. nov., isolated from the soil of a ginseng field.</title>
        <authorList>
            <person name="Cho C."/>
        </authorList>
    </citation>
    <scope>NUCLEOTIDE SEQUENCE [LARGE SCALE GENOMIC DNA]</scope>
    <source>
        <strain evidence="2 3">BN140041</strain>
    </source>
</reference>
<comment type="caution">
    <text evidence="2">The sequence shown here is derived from an EMBL/GenBank/DDBJ whole genome shotgun (WGS) entry which is preliminary data.</text>
</comment>